<keyword evidence="5" id="KW-1185">Reference proteome</keyword>
<feature type="domain" description="Glycosyl hydrolase-like 10" evidence="3">
    <location>
        <begin position="47"/>
        <end position="329"/>
    </location>
</feature>
<evidence type="ECO:0000256" key="2">
    <source>
        <dbReference type="SAM" id="SignalP"/>
    </source>
</evidence>
<keyword evidence="1 2" id="KW-0732">Signal</keyword>
<evidence type="ECO:0000256" key="1">
    <source>
        <dbReference type="ARBA" id="ARBA00022729"/>
    </source>
</evidence>
<organism evidence="4 5">
    <name type="scientific">Micromonospora viridifaciens</name>
    <dbReference type="NCBI Taxonomy" id="1881"/>
    <lineage>
        <taxon>Bacteria</taxon>
        <taxon>Bacillati</taxon>
        <taxon>Actinomycetota</taxon>
        <taxon>Actinomycetes</taxon>
        <taxon>Micromonosporales</taxon>
        <taxon>Micromonosporaceae</taxon>
        <taxon>Micromonospora</taxon>
    </lineage>
</organism>
<dbReference type="GO" id="GO:0030246">
    <property type="term" value="F:carbohydrate binding"/>
    <property type="evidence" value="ECO:0007669"/>
    <property type="project" value="InterPro"/>
</dbReference>
<evidence type="ECO:0000313" key="5">
    <source>
        <dbReference type="Proteomes" id="UP000198242"/>
    </source>
</evidence>
<gene>
    <name evidence="4" type="ORF">GA0074695_4739</name>
</gene>
<dbReference type="InterPro" id="IPR013784">
    <property type="entry name" value="Carb-bd-like_fold"/>
</dbReference>
<dbReference type="SUPFAM" id="SSF51445">
    <property type="entry name" value="(Trans)glycosidases"/>
    <property type="match status" value="1"/>
</dbReference>
<dbReference type="InterPro" id="IPR017853">
    <property type="entry name" value="GH"/>
</dbReference>
<dbReference type="InterPro" id="IPR052177">
    <property type="entry name" value="Divisome_Glycosyl_Hydrolase"/>
</dbReference>
<feature type="chain" id="PRO_5008709579" evidence="2">
    <location>
        <begin position="27"/>
        <end position="522"/>
    </location>
</feature>
<sequence>MTLTKRTLALLTVAVLALGLGTPASAEPETEMPQQWRSYWVDAFNEGIYTPAQVTRLVQDAKKINANALIVQVGRRYDCFCNRALYPRTDAAIAPLPYDPLDEVITQGHAAGLEVHAWVNINTMWNAATPHSSPEHVFNKHGRSATGSDRWLNKRYDGQELIGANAFMDPANPGAVNYIVSGIQSIVREYEVDGINLDYVRYPDHSSTTTHSDWGYSETSLARFQAATGRTDIPLPSDPQFSDWRRTQMTNLVRKIYLGMWEVDPQARLSMDGITYSFGPQTMGGWENTRPYAEVLQDWKGWMAEGIMDTVVAMNYKRNWMPDQKQMYDEWTEVLADWQGERQAVIGPALYLNDIPDSVEQVRLALAPTAAGNTAAGWSGYSYANPTRAGVNQPLSVRNAERDKLAQALTTGPDAPFANKVAVPVMPWKATPTEGHISGRVTLRTGTPLDQVRVTLRPLSTGGERITRLADGDGWFGFVHLRPGVYQVQVDLPNGVVGQPIAVAEVRAGAVSKVDLTNLMQR</sequence>
<dbReference type="Gene3D" id="2.60.40.1120">
    <property type="entry name" value="Carboxypeptidase-like, regulatory domain"/>
    <property type="match status" value="1"/>
</dbReference>
<evidence type="ECO:0000259" key="3">
    <source>
        <dbReference type="Pfam" id="PF02638"/>
    </source>
</evidence>
<name>A0A1C4YW93_MICVI</name>
<feature type="signal peptide" evidence="2">
    <location>
        <begin position="1"/>
        <end position="26"/>
    </location>
</feature>
<reference evidence="5" key="1">
    <citation type="submission" date="2016-06" db="EMBL/GenBank/DDBJ databases">
        <authorList>
            <person name="Varghese N."/>
            <person name="Submissions Spin"/>
        </authorList>
    </citation>
    <scope>NUCLEOTIDE SEQUENCE [LARGE SCALE GENOMIC DNA]</scope>
    <source>
        <strain evidence="5">DSM 43909</strain>
    </source>
</reference>
<dbReference type="AlphaFoldDB" id="A0A1C4YW93"/>
<accession>A0A1C4YW93</accession>
<proteinExistence type="predicted"/>
<dbReference type="Proteomes" id="UP000198242">
    <property type="component" value="Chromosome I"/>
</dbReference>
<evidence type="ECO:0000313" key="4">
    <source>
        <dbReference type="EMBL" id="SCF24611.1"/>
    </source>
</evidence>
<dbReference type="EMBL" id="LT607411">
    <property type="protein sequence ID" value="SCF24611.1"/>
    <property type="molecule type" value="Genomic_DNA"/>
</dbReference>
<protein>
    <submittedName>
        <fullName evidence="4">Uncharacterized lipoprotein YddW, UPF0748 family</fullName>
    </submittedName>
</protein>
<dbReference type="Pfam" id="PF02638">
    <property type="entry name" value="GHL10"/>
    <property type="match status" value="1"/>
</dbReference>
<dbReference type="Gene3D" id="3.20.20.80">
    <property type="entry name" value="Glycosidases"/>
    <property type="match status" value="1"/>
</dbReference>
<keyword evidence="4" id="KW-0449">Lipoprotein</keyword>
<dbReference type="SUPFAM" id="SSF49452">
    <property type="entry name" value="Starch-binding domain-like"/>
    <property type="match status" value="1"/>
</dbReference>
<dbReference type="InterPro" id="IPR003790">
    <property type="entry name" value="GHL10"/>
</dbReference>
<dbReference type="PANTHER" id="PTHR43405">
    <property type="entry name" value="GLYCOSYL HYDROLASE DIGH"/>
    <property type="match status" value="1"/>
</dbReference>
<dbReference type="PANTHER" id="PTHR43405:SF1">
    <property type="entry name" value="GLYCOSYL HYDROLASE DIGH"/>
    <property type="match status" value="1"/>
</dbReference>